<name>A0A3G2S943_MALR7</name>
<evidence type="ECO:0000313" key="2">
    <source>
        <dbReference type="EMBL" id="AYO44406.1"/>
    </source>
</evidence>
<dbReference type="VEuPathDB" id="FungiDB:DNF11_3456"/>
<dbReference type="EMBL" id="CP033153">
    <property type="protein sequence ID" value="AYO44406.1"/>
    <property type="molecule type" value="Genomic_DNA"/>
</dbReference>
<keyword evidence="1" id="KW-1133">Transmembrane helix</keyword>
<sequence>MGVYALATIEMGTALDSGSFKVLGVVLTLATIAIWLFLVSLSLFYVARGKLFYEPYLGEVSQPPKSVESKRQYDFVPRNKIPRIWRYLNKFTGIKW</sequence>
<dbReference type="Proteomes" id="UP000269793">
    <property type="component" value="Chromosome VI"/>
</dbReference>
<keyword evidence="1" id="KW-0812">Transmembrane</keyword>
<dbReference type="OrthoDB" id="1099at2759"/>
<proteinExistence type="predicted"/>
<feature type="transmembrane region" description="Helical" evidence="1">
    <location>
        <begin position="20"/>
        <end position="47"/>
    </location>
</feature>
<dbReference type="STRING" id="425264.A0A3G2S943"/>
<dbReference type="AlphaFoldDB" id="A0A3G2S943"/>
<organism evidence="2 3">
    <name type="scientific">Malassezia restricta (strain ATCC 96810 / NBRC 103918 / CBS 7877)</name>
    <name type="common">Seborrheic dermatitis infection agent</name>
    <dbReference type="NCBI Taxonomy" id="425264"/>
    <lineage>
        <taxon>Eukaryota</taxon>
        <taxon>Fungi</taxon>
        <taxon>Dikarya</taxon>
        <taxon>Basidiomycota</taxon>
        <taxon>Ustilaginomycotina</taxon>
        <taxon>Malasseziomycetes</taxon>
        <taxon>Malasseziales</taxon>
        <taxon>Malasseziaceae</taxon>
        <taxon>Malassezia</taxon>
    </lineage>
</organism>
<keyword evidence="1" id="KW-0472">Membrane</keyword>
<reference evidence="2 3" key="1">
    <citation type="submission" date="2018-10" db="EMBL/GenBank/DDBJ databases">
        <title>Complete genome sequence of Malassezia restricta CBS 7877.</title>
        <authorList>
            <person name="Morand S.C."/>
            <person name="Bertignac M."/>
            <person name="Iltis A."/>
            <person name="Kolder I."/>
            <person name="Pirovano W."/>
            <person name="Jourdain R."/>
            <person name="Clavaud C."/>
        </authorList>
    </citation>
    <scope>NUCLEOTIDE SEQUENCE [LARGE SCALE GENOMIC DNA]</scope>
    <source>
        <strain evidence="2 3">CBS 7877</strain>
    </source>
</reference>
<accession>A0A3G2S943</accession>
<keyword evidence="3" id="KW-1185">Reference proteome</keyword>
<protein>
    <submittedName>
        <fullName evidence="2">Uncharacterized protein</fullName>
    </submittedName>
</protein>
<evidence type="ECO:0000256" key="1">
    <source>
        <dbReference type="SAM" id="Phobius"/>
    </source>
</evidence>
<evidence type="ECO:0000313" key="3">
    <source>
        <dbReference type="Proteomes" id="UP000269793"/>
    </source>
</evidence>
<gene>
    <name evidence="2" type="ORF">DNF11_3456</name>
</gene>